<sequence>MAMETEPQFVPAVNPSSEYHLTKVIALPLMEKPLCPGFYFPTHVRDPKLLADLLENQYVGVFLLKDDTNPPPETLLKGKELLNRLHEIGSLAYISSIKGHQVIHITGLTRIRITEMVEEAPLTVKIDYLKNKPYDMDDGVIKDTFLEVSSVLRDVLKTSPVWRNHRLGDFMYPYLADFGSAMPCGTKHQAQQVLQELDVHKRLQLTLQLARKEMEIIKNESLGMERNHCVFSFLLPEVDEREPVLYEQTPVGVAMALSLTSTGGSTLYMETSLVEEGEAIGCLYLMGEVGEETNESANVAYIVAKKILLKKQPENTFFANSMLRLDLPRCNGRSAGCTMTTSLLSLAIKKPVRKNLAMTGTVTPSGKVLGIGGVKEKTIGARQSQVKTIIFPEANRRDFDQLPENVKEGLHVHFVDEYEQIFELAFGYDEEDYQIELRAEGDEYNLASYVGKPVLYEQTHVGVAMCLAMTSIGGLALYVKTNFDEEDEGDGCIHIIGSLGKEMTESVWMSNDLAIQILRKKNPENTFFADSLLSIYLPACSTSNDTSACSTIVTSLLSLAMNKPVRKDLAMSGTVTPNGKILGIGNVKEKTIGARRSQVKTIIFPEANRRDFDQLPENVKEGLHVHFVDEYEQIFDLAFGYDH</sequence>
<accession>A0A6D2HMP1</accession>
<dbReference type="InterPro" id="IPR003111">
    <property type="entry name" value="Lon_prtase_N"/>
</dbReference>
<keyword evidence="2" id="KW-0175">Coiled coil</keyword>
<dbReference type="InterPro" id="IPR046336">
    <property type="entry name" value="Lon_prtase_N_sf"/>
</dbReference>
<proteinExistence type="inferred from homology"/>
<dbReference type="PROSITE" id="PS51787">
    <property type="entry name" value="LON_N"/>
    <property type="match status" value="1"/>
</dbReference>
<feature type="active site" evidence="1">
    <location>
        <position position="547"/>
    </location>
</feature>
<dbReference type="PANTHER" id="PTHR43718:SF2">
    <property type="entry name" value="LON PROTEASE HOMOLOG, MITOCHONDRIAL"/>
    <property type="match status" value="1"/>
</dbReference>
<keyword evidence="6" id="KW-1185">Reference proteome</keyword>
<dbReference type="AlphaFoldDB" id="A0A6D2HMP1"/>
<name>A0A6D2HMP1_9BRAS</name>
<dbReference type="Gene3D" id="2.30.130.40">
    <property type="entry name" value="LON domain-like"/>
    <property type="match status" value="1"/>
</dbReference>
<dbReference type="Proteomes" id="UP000467841">
    <property type="component" value="Unassembled WGS sequence"/>
</dbReference>
<dbReference type="GO" id="GO:0003697">
    <property type="term" value="F:single-stranded DNA binding"/>
    <property type="evidence" value="ECO:0007669"/>
    <property type="project" value="TreeGrafter"/>
</dbReference>
<organism evidence="5 6">
    <name type="scientific">Microthlaspi erraticum</name>
    <dbReference type="NCBI Taxonomy" id="1685480"/>
    <lineage>
        <taxon>Eukaryota</taxon>
        <taxon>Viridiplantae</taxon>
        <taxon>Streptophyta</taxon>
        <taxon>Embryophyta</taxon>
        <taxon>Tracheophyta</taxon>
        <taxon>Spermatophyta</taxon>
        <taxon>Magnoliopsida</taxon>
        <taxon>eudicotyledons</taxon>
        <taxon>Gunneridae</taxon>
        <taxon>Pentapetalae</taxon>
        <taxon>rosids</taxon>
        <taxon>malvids</taxon>
        <taxon>Brassicales</taxon>
        <taxon>Brassicaceae</taxon>
        <taxon>Coluteocarpeae</taxon>
        <taxon>Microthlaspi</taxon>
    </lineage>
</organism>
<dbReference type="InterPro" id="IPR027065">
    <property type="entry name" value="Lon_Prtase"/>
</dbReference>
<comment type="similarity">
    <text evidence="1">Belongs to the peptidase S16 family.</text>
</comment>
<dbReference type="InterPro" id="IPR020568">
    <property type="entry name" value="Ribosomal_Su5_D2-typ_SF"/>
</dbReference>
<dbReference type="GO" id="GO:0004252">
    <property type="term" value="F:serine-type endopeptidase activity"/>
    <property type="evidence" value="ECO:0007669"/>
    <property type="project" value="UniProtKB-UniRule"/>
</dbReference>
<dbReference type="OrthoDB" id="2411602at2759"/>
<dbReference type="Pfam" id="PF02190">
    <property type="entry name" value="LON_substr_bdg"/>
    <property type="match status" value="1"/>
</dbReference>
<keyword evidence="1" id="KW-0378">Hydrolase</keyword>
<protein>
    <recommendedName>
        <fullName evidence="7">Lon proteolytic domain-containing protein</fullName>
    </recommendedName>
</protein>
<dbReference type="InterPro" id="IPR008269">
    <property type="entry name" value="Lon_proteolytic"/>
</dbReference>
<evidence type="ECO:0000313" key="5">
    <source>
        <dbReference type="EMBL" id="CAA7015891.1"/>
    </source>
</evidence>
<dbReference type="SMART" id="SM00464">
    <property type="entry name" value="LON"/>
    <property type="match status" value="1"/>
</dbReference>
<dbReference type="GO" id="GO:0051131">
    <property type="term" value="P:chaperone-mediated protein complex assembly"/>
    <property type="evidence" value="ECO:0007669"/>
    <property type="project" value="TreeGrafter"/>
</dbReference>
<dbReference type="PRINTS" id="PR00830">
    <property type="entry name" value="ENDOLAPTASE"/>
</dbReference>
<evidence type="ECO:0008006" key="7">
    <source>
        <dbReference type="Google" id="ProtNLM"/>
    </source>
</evidence>
<keyword evidence="1" id="KW-0645">Protease</keyword>
<dbReference type="SUPFAM" id="SSF88697">
    <property type="entry name" value="PUA domain-like"/>
    <property type="match status" value="1"/>
</dbReference>
<feature type="coiled-coil region" evidence="2">
    <location>
        <begin position="200"/>
        <end position="227"/>
    </location>
</feature>
<dbReference type="GO" id="GO:0006515">
    <property type="term" value="P:protein quality control for misfolded or incompletely synthesized proteins"/>
    <property type="evidence" value="ECO:0007669"/>
    <property type="project" value="TreeGrafter"/>
</dbReference>
<dbReference type="Gene3D" id="1.20.58.1480">
    <property type="match status" value="1"/>
</dbReference>
<keyword evidence="1" id="KW-0720">Serine protease</keyword>
<dbReference type="InterPro" id="IPR014721">
    <property type="entry name" value="Ribsml_uS5_D2-typ_fold_subgr"/>
</dbReference>
<feature type="domain" description="Lon proteolytic" evidence="3">
    <location>
        <begin position="248"/>
        <end position="428"/>
    </location>
</feature>
<evidence type="ECO:0000256" key="1">
    <source>
        <dbReference type="PROSITE-ProRule" id="PRU01122"/>
    </source>
</evidence>
<evidence type="ECO:0000256" key="2">
    <source>
        <dbReference type="SAM" id="Coils"/>
    </source>
</evidence>
<feature type="active site" evidence="1">
    <location>
        <position position="377"/>
    </location>
</feature>
<feature type="domain" description="Lon N-terminal" evidence="4">
    <location>
        <begin position="24"/>
        <end position="214"/>
    </location>
</feature>
<dbReference type="GO" id="GO:0007005">
    <property type="term" value="P:mitochondrion organization"/>
    <property type="evidence" value="ECO:0007669"/>
    <property type="project" value="TreeGrafter"/>
</dbReference>
<comment type="caution">
    <text evidence="5">The sequence shown here is derived from an EMBL/GenBank/DDBJ whole genome shotgun (WGS) entry which is preliminary data.</text>
</comment>
<evidence type="ECO:0000259" key="3">
    <source>
        <dbReference type="PROSITE" id="PS51786"/>
    </source>
</evidence>
<feature type="active site" evidence="1">
    <location>
        <position position="590"/>
    </location>
</feature>
<dbReference type="EMBL" id="CACVBM020000210">
    <property type="protein sequence ID" value="CAA7015891.1"/>
    <property type="molecule type" value="Genomic_DNA"/>
</dbReference>
<dbReference type="SUPFAM" id="SSF54211">
    <property type="entry name" value="Ribosomal protein S5 domain 2-like"/>
    <property type="match status" value="2"/>
</dbReference>
<dbReference type="GO" id="GO:0005524">
    <property type="term" value="F:ATP binding"/>
    <property type="evidence" value="ECO:0007669"/>
    <property type="project" value="InterPro"/>
</dbReference>
<feature type="active site" evidence="1">
    <location>
        <position position="334"/>
    </location>
</feature>
<evidence type="ECO:0000259" key="4">
    <source>
        <dbReference type="PROSITE" id="PS51787"/>
    </source>
</evidence>
<reference evidence="5" key="1">
    <citation type="submission" date="2020-01" db="EMBL/GenBank/DDBJ databases">
        <authorList>
            <person name="Mishra B."/>
        </authorList>
    </citation>
    <scope>NUCLEOTIDE SEQUENCE [LARGE SCALE GENOMIC DNA]</scope>
</reference>
<dbReference type="GO" id="GO:0004176">
    <property type="term" value="F:ATP-dependent peptidase activity"/>
    <property type="evidence" value="ECO:0007669"/>
    <property type="project" value="UniProtKB-UniRule"/>
</dbReference>
<gene>
    <name evidence="5" type="ORF">MERR_LOCUS3126</name>
</gene>
<feature type="domain" description="Lon proteolytic" evidence="3">
    <location>
        <begin position="458"/>
        <end position="641"/>
    </location>
</feature>
<dbReference type="PANTHER" id="PTHR43718">
    <property type="entry name" value="LON PROTEASE"/>
    <property type="match status" value="1"/>
</dbReference>
<dbReference type="GO" id="GO:0005759">
    <property type="term" value="C:mitochondrial matrix"/>
    <property type="evidence" value="ECO:0007669"/>
    <property type="project" value="TreeGrafter"/>
</dbReference>
<dbReference type="PROSITE" id="PS51786">
    <property type="entry name" value="LON_PROTEOLYTIC"/>
    <property type="match status" value="2"/>
</dbReference>
<dbReference type="Pfam" id="PF05362">
    <property type="entry name" value="Lon_C"/>
    <property type="match status" value="2"/>
</dbReference>
<evidence type="ECO:0000313" key="6">
    <source>
        <dbReference type="Proteomes" id="UP000467841"/>
    </source>
</evidence>
<dbReference type="InterPro" id="IPR015947">
    <property type="entry name" value="PUA-like_sf"/>
</dbReference>
<dbReference type="Gene3D" id="3.30.230.10">
    <property type="match status" value="2"/>
</dbReference>